<reference evidence="3" key="1">
    <citation type="submission" date="2019-08" db="EMBL/GenBank/DDBJ databases">
        <title>Limnoglobus roseus gen. nov., sp. nov., a novel freshwater planctomycete with a giant genome from the family Gemmataceae.</title>
        <authorList>
            <person name="Kulichevskaya I.S."/>
            <person name="Naumoff D.G."/>
            <person name="Miroshnikov K."/>
            <person name="Ivanova A."/>
            <person name="Philippov D.A."/>
            <person name="Hakobyan A."/>
            <person name="Rijpstra I.C."/>
            <person name="Sinninghe Damste J.S."/>
            <person name="Liesack W."/>
            <person name="Dedysh S.N."/>
        </authorList>
    </citation>
    <scope>NUCLEOTIDE SEQUENCE [LARGE SCALE GENOMIC DNA]</scope>
    <source>
        <strain evidence="3">PX52</strain>
    </source>
</reference>
<evidence type="ECO:0000256" key="1">
    <source>
        <dbReference type="SAM" id="Phobius"/>
    </source>
</evidence>
<dbReference type="AlphaFoldDB" id="A0A5C1A937"/>
<keyword evidence="1" id="KW-1133">Transmembrane helix</keyword>
<protein>
    <submittedName>
        <fullName evidence="2">TIGR02996 domain-containing protein</fullName>
    </submittedName>
</protein>
<dbReference type="InterPro" id="IPR014338">
    <property type="entry name" value="CHP02996_rpt-companion-dom"/>
</dbReference>
<dbReference type="KEGG" id="lrs:PX52LOC_01184"/>
<dbReference type="Proteomes" id="UP000324974">
    <property type="component" value="Chromosome"/>
</dbReference>
<feature type="transmembrane region" description="Helical" evidence="1">
    <location>
        <begin position="127"/>
        <end position="148"/>
    </location>
</feature>
<dbReference type="RefSeq" id="WP_149109213.1">
    <property type="nucleotide sequence ID" value="NZ_CP042425.1"/>
</dbReference>
<dbReference type="NCBIfam" id="TIGR02996">
    <property type="entry name" value="rpt_mate_G_obs"/>
    <property type="match status" value="1"/>
</dbReference>
<dbReference type="OrthoDB" id="291264at2"/>
<organism evidence="2 3">
    <name type="scientific">Limnoglobus roseus</name>
    <dbReference type="NCBI Taxonomy" id="2598579"/>
    <lineage>
        <taxon>Bacteria</taxon>
        <taxon>Pseudomonadati</taxon>
        <taxon>Planctomycetota</taxon>
        <taxon>Planctomycetia</taxon>
        <taxon>Gemmatales</taxon>
        <taxon>Gemmataceae</taxon>
        <taxon>Limnoglobus</taxon>
    </lineage>
</organism>
<dbReference type="EMBL" id="CP042425">
    <property type="protein sequence ID" value="QEL14312.1"/>
    <property type="molecule type" value="Genomic_DNA"/>
</dbReference>
<evidence type="ECO:0000313" key="2">
    <source>
        <dbReference type="EMBL" id="QEL14312.1"/>
    </source>
</evidence>
<keyword evidence="1" id="KW-0472">Membrane</keyword>
<keyword evidence="3" id="KW-1185">Reference proteome</keyword>
<proteinExistence type="predicted"/>
<evidence type="ECO:0000313" key="3">
    <source>
        <dbReference type="Proteomes" id="UP000324974"/>
    </source>
</evidence>
<sequence length="155" mass="17890">MTDDDAFVAAVKESPDDAVLRLVYADWLEERDDPRGRFLRLELEMVQRGEADPAYPALRQQLAEVAATVDVLWSAVVCRLSLVPLRALDDPPDDRPSVSSLDFFADYIQHLVEEEVPRLRADRRWEYAYFLLLIFWAVLVFKIISLFLTHPILLS</sequence>
<name>A0A5C1A937_9BACT</name>
<keyword evidence="1" id="KW-0812">Transmembrane</keyword>
<gene>
    <name evidence="2" type="ORF">PX52LOC_01184</name>
</gene>
<accession>A0A5C1A937</accession>